<keyword evidence="1" id="KW-0732">Signal</keyword>
<proteinExistence type="predicted"/>
<keyword evidence="3" id="KW-1185">Reference proteome</keyword>
<dbReference type="AlphaFoldDB" id="A0A327XX41"/>
<dbReference type="OrthoDB" id="4463518at2"/>
<protein>
    <submittedName>
        <fullName evidence="2">Uncharacterized protein</fullName>
    </submittedName>
</protein>
<feature type="signal peptide" evidence="1">
    <location>
        <begin position="1"/>
        <end position="28"/>
    </location>
</feature>
<comment type="caution">
    <text evidence="2">The sequence shown here is derived from an EMBL/GenBank/DDBJ whole genome shotgun (WGS) entry which is preliminary data.</text>
</comment>
<organism evidence="2 3">
    <name type="scientific">Salipiger aestuarii</name>
    <dbReference type="NCBI Taxonomy" id="568098"/>
    <lineage>
        <taxon>Bacteria</taxon>
        <taxon>Pseudomonadati</taxon>
        <taxon>Pseudomonadota</taxon>
        <taxon>Alphaproteobacteria</taxon>
        <taxon>Rhodobacterales</taxon>
        <taxon>Roseobacteraceae</taxon>
        <taxon>Salipiger</taxon>
    </lineage>
</organism>
<gene>
    <name evidence="2" type="ORF">ATI53_103933</name>
</gene>
<name>A0A327XX41_9RHOB</name>
<reference evidence="2 3" key="1">
    <citation type="submission" date="2018-06" db="EMBL/GenBank/DDBJ databases">
        <title>Genomic Encyclopedia of Archaeal and Bacterial Type Strains, Phase II (KMG-II): from individual species to whole genera.</title>
        <authorList>
            <person name="Goeker M."/>
        </authorList>
    </citation>
    <scope>NUCLEOTIDE SEQUENCE [LARGE SCALE GENOMIC DNA]</scope>
    <source>
        <strain evidence="2 3">DSM 22011</strain>
    </source>
</reference>
<evidence type="ECO:0000313" key="2">
    <source>
        <dbReference type="EMBL" id="RAK13204.1"/>
    </source>
</evidence>
<dbReference type="Proteomes" id="UP000249165">
    <property type="component" value="Unassembled WGS sequence"/>
</dbReference>
<accession>A0A327XX41</accession>
<dbReference type="RefSeq" id="WP_009504915.1">
    <property type="nucleotide sequence ID" value="NZ_LIGL01000043.1"/>
</dbReference>
<feature type="chain" id="PRO_5016402113" evidence="1">
    <location>
        <begin position="29"/>
        <end position="380"/>
    </location>
</feature>
<evidence type="ECO:0000313" key="3">
    <source>
        <dbReference type="Proteomes" id="UP000249165"/>
    </source>
</evidence>
<evidence type="ECO:0000256" key="1">
    <source>
        <dbReference type="SAM" id="SignalP"/>
    </source>
</evidence>
<dbReference type="EMBL" id="QLMG01000039">
    <property type="protein sequence ID" value="RAK13204.1"/>
    <property type="molecule type" value="Genomic_DNA"/>
</dbReference>
<sequence>MKNHSMKTTLALFGGTAMLALTAAPAAADIVQADDVIIPFSLCVGTDCVNGEDFGFDTIRLKENNLRISFVDTSNSASFPGNDWQLTANASGNGGANYFAIDDIDSGRTPFLVEAGAIANALYVDSDGDVGIGTSTPVVEVHAVDGNTPTLRLEQDGSSGFGSQVWDIAGNETNFFIRDVTHGAKLPFRIEPDADTNALYIDNDNDIGMGVANPSYPLHIRRATGGLKDMVRLENSGDVTMIFNNTTAAAATPEWKLASFNGDFFIGTPTSPGPEFLLSNTGDLTITGSFISGATTLNVPDYVFEDGYDLPSLTDVRDFIDANGHLPKIPSAREIGAGGINLSEMQMALLEKIEELTLYTLQQQAEISALRADLSTPVQK</sequence>